<reference evidence="1 2" key="1">
    <citation type="submission" date="2024-09" db="EMBL/GenBank/DDBJ databases">
        <title>Description of Labrys sedimenti sp. nov., isolated from a diclofenac-degrading enrichment culture, and genome-based reclassification of Labrys portucalensis as a later heterotypic synonym of Labrys neptuniae.</title>
        <authorList>
            <person name="Tancsics A."/>
            <person name="Csepanyi A."/>
        </authorList>
    </citation>
    <scope>NUCLEOTIDE SEQUENCE [LARGE SCALE GENOMIC DNA]</scope>
    <source>
        <strain evidence="1 2">LMG 23412</strain>
    </source>
</reference>
<dbReference type="EMBL" id="JBHGPK010000011">
    <property type="protein sequence ID" value="MFC2252491.1"/>
    <property type="molecule type" value="Genomic_DNA"/>
</dbReference>
<protein>
    <submittedName>
        <fullName evidence="1">Uncharacterized protein</fullName>
    </submittedName>
</protein>
<evidence type="ECO:0000313" key="1">
    <source>
        <dbReference type="EMBL" id="MFC2252491.1"/>
    </source>
</evidence>
<accession>A0ABV6ZJY2</accession>
<comment type="caution">
    <text evidence="1">The sequence shown here is derived from an EMBL/GenBank/DDBJ whole genome shotgun (WGS) entry which is preliminary data.</text>
</comment>
<name>A0ABV6ZJY2_9HYPH</name>
<organism evidence="1 2">
    <name type="scientific">Labrys neptuniae</name>
    <dbReference type="NCBI Taxonomy" id="376174"/>
    <lineage>
        <taxon>Bacteria</taxon>
        <taxon>Pseudomonadati</taxon>
        <taxon>Pseudomonadota</taxon>
        <taxon>Alphaproteobacteria</taxon>
        <taxon>Hyphomicrobiales</taxon>
        <taxon>Xanthobacteraceae</taxon>
        <taxon>Labrys</taxon>
    </lineage>
</organism>
<evidence type="ECO:0000313" key="2">
    <source>
        <dbReference type="Proteomes" id="UP001595190"/>
    </source>
</evidence>
<proteinExistence type="predicted"/>
<dbReference type="Proteomes" id="UP001595190">
    <property type="component" value="Unassembled WGS sequence"/>
</dbReference>
<sequence>MSIVALCLRLCAVQALKGKTLAGPNIADSSIAAIDELAGERKSGAFAVVYTDEAQWQLQGFGNALSSGQRKLDLTLDMGIAEKVEVEDEGSVYTLGETDGSREAAIDILASDILRVLQADPSPFAEAFRLLAGTVIDVHVRRGAGSDKGVRFAAREICLSLNAADEPMPVPEITGHWRNIIDLIGAVSGLEPVAASIEQRLTASADLPDWKREQALLGLTNEAADAIGLAPVQTSPLAQP</sequence>
<gene>
    <name evidence="1" type="ORF">ACETRX_22840</name>
</gene>
<dbReference type="RefSeq" id="WP_394313098.1">
    <property type="nucleotide sequence ID" value="NZ_JBHGPK010000011.1"/>
</dbReference>